<gene>
    <name evidence="1" type="ORF">UFOPK2214_01326</name>
</gene>
<evidence type="ECO:0000313" key="1">
    <source>
        <dbReference type="EMBL" id="CAB4662391.1"/>
    </source>
</evidence>
<dbReference type="AlphaFoldDB" id="A0A6J6LKZ4"/>
<reference evidence="1" key="1">
    <citation type="submission" date="2020-05" db="EMBL/GenBank/DDBJ databases">
        <authorList>
            <person name="Chiriac C."/>
            <person name="Salcher M."/>
            <person name="Ghai R."/>
            <person name="Kavagutti S V."/>
        </authorList>
    </citation>
    <scope>NUCLEOTIDE SEQUENCE</scope>
</reference>
<protein>
    <submittedName>
        <fullName evidence="1">Unannotated protein</fullName>
    </submittedName>
</protein>
<organism evidence="1">
    <name type="scientific">freshwater metagenome</name>
    <dbReference type="NCBI Taxonomy" id="449393"/>
    <lineage>
        <taxon>unclassified sequences</taxon>
        <taxon>metagenomes</taxon>
        <taxon>ecological metagenomes</taxon>
    </lineage>
</organism>
<proteinExistence type="predicted"/>
<name>A0A6J6LKZ4_9ZZZZ</name>
<dbReference type="EMBL" id="CAEZWJ010000059">
    <property type="protein sequence ID" value="CAB4662391.1"/>
    <property type="molecule type" value="Genomic_DNA"/>
</dbReference>
<accession>A0A6J6LKZ4</accession>
<sequence>MGVDVVRAPDHETLMVVKFAVAETDDGGVGRPTAASVKVTTFDGALVPATLRAVTRKLFVLPGVRPSMRAERYMLDCEETTAHVAPASVERHTS</sequence>